<evidence type="ECO:0000256" key="2">
    <source>
        <dbReference type="SAM" id="Phobius"/>
    </source>
</evidence>
<dbReference type="OrthoDB" id="2324611at2759"/>
<feature type="transmembrane region" description="Helical" evidence="2">
    <location>
        <begin position="568"/>
        <end position="591"/>
    </location>
</feature>
<keyword evidence="2" id="KW-0472">Membrane</keyword>
<feature type="region of interest" description="Disordered" evidence="1">
    <location>
        <begin position="794"/>
        <end position="836"/>
    </location>
</feature>
<feature type="transmembrane region" description="Helical" evidence="2">
    <location>
        <begin position="673"/>
        <end position="698"/>
    </location>
</feature>
<organism evidence="3 4">
    <name type="scientific">Funneliformis caledonium</name>
    <dbReference type="NCBI Taxonomy" id="1117310"/>
    <lineage>
        <taxon>Eukaryota</taxon>
        <taxon>Fungi</taxon>
        <taxon>Fungi incertae sedis</taxon>
        <taxon>Mucoromycota</taxon>
        <taxon>Glomeromycotina</taxon>
        <taxon>Glomeromycetes</taxon>
        <taxon>Glomerales</taxon>
        <taxon>Glomeraceae</taxon>
        <taxon>Funneliformis</taxon>
    </lineage>
</organism>
<keyword evidence="2" id="KW-0812">Transmembrane</keyword>
<evidence type="ECO:0000256" key="1">
    <source>
        <dbReference type="SAM" id="MobiDB-lite"/>
    </source>
</evidence>
<name>A0A9N9HTW4_9GLOM</name>
<feature type="transmembrane region" description="Helical" evidence="2">
    <location>
        <begin position="642"/>
        <end position="661"/>
    </location>
</feature>
<feature type="compositionally biased region" description="Basic and acidic residues" evidence="1">
    <location>
        <begin position="794"/>
        <end position="806"/>
    </location>
</feature>
<feature type="compositionally biased region" description="Basic and acidic residues" evidence="1">
    <location>
        <begin position="817"/>
        <end position="836"/>
    </location>
</feature>
<feature type="transmembrane region" description="Helical" evidence="2">
    <location>
        <begin position="541"/>
        <end position="562"/>
    </location>
</feature>
<proteinExistence type="predicted"/>
<protein>
    <submittedName>
        <fullName evidence="3">11362_t:CDS:1</fullName>
    </submittedName>
</protein>
<keyword evidence="2" id="KW-1133">Transmembrane helix</keyword>
<dbReference type="Proteomes" id="UP000789570">
    <property type="component" value="Unassembled WGS sequence"/>
</dbReference>
<keyword evidence="4" id="KW-1185">Reference proteome</keyword>
<reference evidence="3" key="1">
    <citation type="submission" date="2021-06" db="EMBL/GenBank/DDBJ databases">
        <authorList>
            <person name="Kallberg Y."/>
            <person name="Tangrot J."/>
            <person name="Rosling A."/>
        </authorList>
    </citation>
    <scope>NUCLEOTIDE SEQUENCE</scope>
    <source>
        <strain evidence="3">UK204</strain>
    </source>
</reference>
<accession>A0A9N9HTW4</accession>
<dbReference type="AlphaFoldDB" id="A0A9N9HTW4"/>
<feature type="transmembrane region" description="Helical" evidence="2">
    <location>
        <begin position="511"/>
        <end position="529"/>
    </location>
</feature>
<evidence type="ECO:0000313" key="3">
    <source>
        <dbReference type="EMBL" id="CAG8705421.1"/>
    </source>
</evidence>
<sequence>LANKSIVVYDLADMKLESSAKRIESNNNVIRKYNRNSFSIDRQKLQLCFTRGQSVEIYFMENGLEIASRNFKELEKIYYLEFIENDEKLLLIGSDEENNQKIIVWDLYNTDKIEALHLDKELMIQNFDSHLARTSGNLLKVDDKGNVTSVLKMIENKLKKETREEIFHEDLVEYITEIEKEPIFKEVFNAKEKEKLPNQGNVFLEFIWTNGIPVKQENKVNSYEEKMKNMEVIKGKSLKRRIVKWEDINENIKGIRYSCKALEHLNKRASSLADDLEPFDNDEESKDIEEILPKNDMELAIYHCKGRELRDTIMVAYLLEYYSRHAKDYAGWMSTVSKSLPLLYKYDYDDYTRKLFRKECFADQNHFSAQDSHEIIPKKYSIQRSNNPEFIAFKPIDKLKSDRESYNSNWKAIKSVKHKMSLWLENFDNANGKPPLALRVVPLPGFITHTIKAENVNYYFRKNLLNIIWFMFLPRWYKISRNEKDKLSPFSRVIRYENNDDMFDNPATEALGIYAIYFFTAKMIQLHFYGVRKFFSDTFNYFDICSVLIPVIVMTIMLVNSFDFSESFGSILAVDSQLVIGISFSILLIWIEVSLPLRIQYPGVDVKTTTISGVATSENTNEVFNVQLVNDYDRTNRIDNPYSYFSTALEASYFWINGQFVQRDDFDSWAVEAFTLLASIMLVTVLQNILIAIMGGVYGEAATKGRQALLRFRANQIADYEALHHIHFRTQEPEPKYIYYIGQAKNFEEWYKSRKGDRGPIYKEFEEKSTFKRYNFKESNFDKVSIWKFDDKPKKDKKEGKVEKSLKSSQVTDIDEESSKGKHSAQDTIEKDHEAIDREIQEIEQLRRDMNSLVDKLLGKLNNQKFNL</sequence>
<feature type="non-terminal residue" evidence="3">
    <location>
        <position position="1"/>
    </location>
</feature>
<evidence type="ECO:0000313" key="4">
    <source>
        <dbReference type="Proteomes" id="UP000789570"/>
    </source>
</evidence>
<comment type="caution">
    <text evidence="3">The sequence shown here is derived from an EMBL/GenBank/DDBJ whole genome shotgun (WGS) entry which is preliminary data.</text>
</comment>
<gene>
    <name evidence="3" type="ORF">FCALED_LOCUS13680</name>
</gene>
<dbReference type="EMBL" id="CAJVPQ010008298">
    <property type="protein sequence ID" value="CAG8705421.1"/>
    <property type="molecule type" value="Genomic_DNA"/>
</dbReference>